<reference evidence="7" key="1">
    <citation type="journal article" date="2023" name="Mol. Phylogenet. Evol.">
        <title>Genome-scale phylogeny and comparative genomics of the fungal order Sordariales.</title>
        <authorList>
            <person name="Hensen N."/>
            <person name="Bonometti L."/>
            <person name="Westerberg I."/>
            <person name="Brannstrom I.O."/>
            <person name="Guillou S."/>
            <person name="Cros-Aarteil S."/>
            <person name="Calhoun S."/>
            <person name="Haridas S."/>
            <person name="Kuo A."/>
            <person name="Mondo S."/>
            <person name="Pangilinan J."/>
            <person name="Riley R."/>
            <person name="LaButti K."/>
            <person name="Andreopoulos B."/>
            <person name="Lipzen A."/>
            <person name="Chen C."/>
            <person name="Yan M."/>
            <person name="Daum C."/>
            <person name="Ng V."/>
            <person name="Clum A."/>
            <person name="Steindorff A."/>
            <person name="Ohm R.A."/>
            <person name="Martin F."/>
            <person name="Silar P."/>
            <person name="Natvig D.O."/>
            <person name="Lalanne C."/>
            <person name="Gautier V."/>
            <person name="Ament-Velasquez S.L."/>
            <person name="Kruys A."/>
            <person name="Hutchinson M.I."/>
            <person name="Powell A.J."/>
            <person name="Barry K."/>
            <person name="Miller A.N."/>
            <person name="Grigoriev I.V."/>
            <person name="Debuchy R."/>
            <person name="Gladieux P."/>
            <person name="Hiltunen Thoren M."/>
            <person name="Johannesson H."/>
        </authorList>
    </citation>
    <scope>NUCLEOTIDE SEQUENCE</scope>
    <source>
        <strain evidence="7">CBS 757.83</strain>
    </source>
</reference>
<dbReference type="PANTHER" id="PTHR44068">
    <property type="entry name" value="ZGC:194242"/>
    <property type="match status" value="1"/>
</dbReference>
<keyword evidence="1 4" id="KW-0489">Methyltransferase</keyword>
<keyword evidence="3 4" id="KW-0949">S-adenosyl-L-methionine</keyword>
<dbReference type="GO" id="GO:0008757">
    <property type="term" value="F:S-adenosylmethionine-dependent methyltransferase activity"/>
    <property type="evidence" value="ECO:0007669"/>
    <property type="project" value="InterPro"/>
</dbReference>
<dbReference type="Pfam" id="PF08241">
    <property type="entry name" value="Methyltransf_11"/>
    <property type="match status" value="1"/>
</dbReference>
<evidence type="ECO:0000259" key="6">
    <source>
        <dbReference type="Pfam" id="PF08241"/>
    </source>
</evidence>
<evidence type="ECO:0000256" key="2">
    <source>
        <dbReference type="ARBA" id="ARBA00022679"/>
    </source>
</evidence>
<gene>
    <name evidence="7" type="ORF">N658DRAFT_564470</name>
</gene>
<feature type="region of interest" description="SAM motif II" evidence="4">
    <location>
        <begin position="224"/>
        <end position="232"/>
    </location>
</feature>
<dbReference type="InterPro" id="IPR013216">
    <property type="entry name" value="Methyltransf_11"/>
</dbReference>
<dbReference type="InterPro" id="IPR050447">
    <property type="entry name" value="Erg6_SMT_methyltransf"/>
</dbReference>
<feature type="compositionally biased region" description="Low complexity" evidence="5">
    <location>
        <begin position="167"/>
        <end position="185"/>
    </location>
</feature>
<feature type="domain" description="Methyltransferase type 11" evidence="6">
    <location>
        <begin position="128"/>
        <end position="254"/>
    </location>
</feature>
<evidence type="ECO:0000256" key="5">
    <source>
        <dbReference type="SAM" id="MobiDB-lite"/>
    </source>
</evidence>
<protein>
    <submittedName>
        <fullName evidence="7">S-adenosyl-L-methionine-dependent methyltransferase</fullName>
    </submittedName>
</protein>
<feature type="region of interest" description="SAM motif I" evidence="4">
    <location>
        <begin position="127"/>
        <end position="136"/>
    </location>
</feature>
<dbReference type="PROSITE" id="PS51581">
    <property type="entry name" value="SAM_GTMT"/>
    <property type="match status" value="1"/>
</dbReference>
<comment type="caution">
    <text evidence="4">Lacks conserved residue(s) required for the propagation of feature annotation.</text>
</comment>
<dbReference type="InterPro" id="IPR029063">
    <property type="entry name" value="SAM-dependent_MTases_sf"/>
</dbReference>
<dbReference type="SUPFAM" id="SSF53335">
    <property type="entry name" value="S-adenosyl-L-methionine-dependent methyltransferases"/>
    <property type="match status" value="1"/>
</dbReference>
<sequence>MSAPTAAKSASDETTDLSKQYDTPLGLAHTTMQALKDRIKLHYDLASDYYLNLWGEHIHHGYWPTAASKATDTKETAQLNLIRLLLSISALSKEFYPAGDDDGTTTTTTTTTTVTPTPTASEPPLRVLDVGCGVGGTSRHLASTLGASVTGITISGKQVQIARRLSKAASSSPSSSSEAGTGTSSNLEKGEHQGDVIPVGSSGGQARFLELDAEKMGEYFSSSGGFDVVWVSEALSHFPDKTRFFWDAARLLDAGREKGEGGKSKGSGRLVVADWFRAEGLGEGEFERDIKPIEDGMLLPPLCTQQAYVDMARAAGLELLGGPKDISKDVSKTWDISWSLVQNPSLWAFAFSQGRDGIAFLQAFRAMRRGYANGSFRYAVMAFVKP</sequence>
<dbReference type="AlphaFoldDB" id="A0AAN6Q6Y2"/>
<comment type="similarity">
    <text evidence="4">Belongs to the class I-like SAM-binding methyltransferase superfamily. gTMT family.</text>
</comment>
<feature type="region of interest" description="Disordered" evidence="5">
    <location>
        <begin position="99"/>
        <end position="126"/>
    </location>
</feature>
<organism evidence="7 8">
    <name type="scientific">Parathielavia hyrcaniae</name>
    <dbReference type="NCBI Taxonomy" id="113614"/>
    <lineage>
        <taxon>Eukaryota</taxon>
        <taxon>Fungi</taxon>
        <taxon>Dikarya</taxon>
        <taxon>Ascomycota</taxon>
        <taxon>Pezizomycotina</taxon>
        <taxon>Sordariomycetes</taxon>
        <taxon>Sordariomycetidae</taxon>
        <taxon>Sordariales</taxon>
        <taxon>Chaetomiaceae</taxon>
        <taxon>Parathielavia</taxon>
    </lineage>
</organism>
<reference evidence="7" key="2">
    <citation type="submission" date="2023-05" db="EMBL/GenBank/DDBJ databases">
        <authorList>
            <consortium name="Lawrence Berkeley National Laboratory"/>
            <person name="Steindorff A."/>
            <person name="Hensen N."/>
            <person name="Bonometti L."/>
            <person name="Westerberg I."/>
            <person name="Brannstrom I.O."/>
            <person name="Guillou S."/>
            <person name="Cros-Aarteil S."/>
            <person name="Calhoun S."/>
            <person name="Haridas S."/>
            <person name="Kuo A."/>
            <person name="Mondo S."/>
            <person name="Pangilinan J."/>
            <person name="Riley R."/>
            <person name="Labutti K."/>
            <person name="Andreopoulos B."/>
            <person name="Lipzen A."/>
            <person name="Chen C."/>
            <person name="Yanf M."/>
            <person name="Daum C."/>
            <person name="Ng V."/>
            <person name="Clum A."/>
            <person name="Ohm R."/>
            <person name="Martin F."/>
            <person name="Silar P."/>
            <person name="Natvig D."/>
            <person name="Lalanne C."/>
            <person name="Gautier V."/>
            <person name="Ament-Velasquez S.L."/>
            <person name="Kruys A."/>
            <person name="Hutchinson M.I."/>
            <person name="Powell A.J."/>
            <person name="Barry K."/>
            <person name="Miller A.N."/>
            <person name="Grigoriev I.V."/>
            <person name="Debuchy R."/>
            <person name="Gladieux P."/>
            <person name="Thoren M.H."/>
            <person name="Johannesson H."/>
        </authorList>
    </citation>
    <scope>NUCLEOTIDE SEQUENCE</scope>
    <source>
        <strain evidence="7">CBS 757.83</strain>
    </source>
</reference>
<feature type="region of interest" description="Disordered" evidence="5">
    <location>
        <begin position="165"/>
        <end position="201"/>
    </location>
</feature>
<evidence type="ECO:0000256" key="1">
    <source>
        <dbReference type="ARBA" id="ARBA00022603"/>
    </source>
</evidence>
<evidence type="ECO:0000313" key="8">
    <source>
        <dbReference type="Proteomes" id="UP001305647"/>
    </source>
</evidence>
<dbReference type="Gene3D" id="3.40.50.150">
    <property type="entry name" value="Vaccinia Virus protein VP39"/>
    <property type="match status" value="1"/>
</dbReference>
<feature type="compositionally biased region" description="Low complexity" evidence="5">
    <location>
        <begin position="104"/>
        <end position="119"/>
    </location>
</feature>
<keyword evidence="2 4" id="KW-0808">Transferase</keyword>
<proteinExistence type="inferred from homology"/>
<evidence type="ECO:0000256" key="4">
    <source>
        <dbReference type="PROSITE-ProRule" id="PRU00914"/>
    </source>
</evidence>
<dbReference type="EMBL" id="MU863626">
    <property type="protein sequence ID" value="KAK4104679.1"/>
    <property type="molecule type" value="Genomic_DNA"/>
</dbReference>
<dbReference type="InterPro" id="IPR025774">
    <property type="entry name" value="PiNMT-like"/>
</dbReference>
<keyword evidence="8" id="KW-1185">Reference proteome</keyword>
<comment type="caution">
    <text evidence="7">The sequence shown here is derived from an EMBL/GenBank/DDBJ whole genome shotgun (WGS) entry which is preliminary data.</text>
</comment>
<dbReference type="GO" id="GO:0032259">
    <property type="term" value="P:methylation"/>
    <property type="evidence" value="ECO:0007669"/>
    <property type="project" value="UniProtKB-UniRule"/>
</dbReference>
<name>A0AAN6Q6Y2_9PEZI</name>
<accession>A0AAN6Q6Y2</accession>
<dbReference type="Proteomes" id="UP001305647">
    <property type="component" value="Unassembled WGS sequence"/>
</dbReference>
<evidence type="ECO:0000313" key="7">
    <source>
        <dbReference type="EMBL" id="KAK4104679.1"/>
    </source>
</evidence>
<dbReference type="PANTHER" id="PTHR44068:SF11">
    <property type="entry name" value="GERANYL DIPHOSPHATE 2-C-METHYLTRANSFERASE"/>
    <property type="match status" value="1"/>
</dbReference>
<dbReference type="CDD" id="cd02440">
    <property type="entry name" value="AdoMet_MTases"/>
    <property type="match status" value="1"/>
</dbReference>
<evidence type="ECO:0000256" key="3">
    <source>
        <dbReference type="ARBA" id="ARBA00022691"/>
    </source>
</evidence>